<sequence>MFTAPLNAAILDDADLTARIWGILNGVKAPVSLVLSSQFDPFDTNAESRIAAVRSFAAGPAAVAAFRTDFNAFDLLCHGSFSGAIGTGGSMRHATAAGKQSFSADPTDQSPSVLYERLGCWWRGSKVARVHGRSPAPICDCAICNGRHIDRFLTRQDSDEAYAHGVLIWQRWVELLVGQDSMADRATFWKAFCQSRIDEHKLLSTQLRRAKPLAVRPAFKAWAKLPA</sequence>
<evidence type="ECO:0000313" key="1">
    <source>
        <dbReference type="EMBL" id="OBJ35005.1"/>
    </source>
</evidence>
<comment type="caution">
    <text evidence="1">The sequence shown here is derived from an EMBL/GenBank/DDBJ whole genome shotgun (WGS) entry which is preliminary data.</text>
</comment>
<protein>
    <submittedName>
        <fullName evidence="1">Uncharacterized protein</fullName>
    </submittedName>
</protein>
<proteinExistence type="predicted"/>
<dbReference type="EMBL" id="LZLC01000275">
    <property type="protein sequence ID" value="OBJ35005.1"/>
    <property type="molecule type" value="Genomic_DNA"/>
</dbReference>
<dbReference type="OrthoDB" id="5096160at2"/>
<dbReference type="AlphaFoldDB" id="A0A1A3GGS7"/>
<evidence type="ECO:0000313" key="2">
    <source>
        <dbReference type="Proteomes" id="UP000093898"/>
    </source>
</evidence>
<gene>
    <name evidence="1" type="ORF">A5630_10160</name>
</gene>
<dbReference type="Proteomes" id="UP000093898">
    <property type="component" value="Unassembled WGS sequence"/>
</dbReference>
<organism evidence="1 2">
    <name type="scientific">Mycolicibacterium mucogenicum</name>
    <name type="common">Mycobacterium mucogenicum</name>
    <dbReference type="NCBI Taxonomy" id="56689"/>
    <lineage>
        <taxon>Bacteria</taxon>
        <taxon>Bacillati</taxon>
        <taxon>Actinomycetota</taxon>
        <taxon>Actinomycetes</taxon>
        <taxon>Mycobacteriales</taxon>
        <taxon>Mycobacteriaceae</taxon>
        <taxon>Mycolicibacterium</taxon>
    </lineage>
</organism>
<accession>A0A1A3GGS7</accession>
<name>A0A1A3GGS7_MYCMU</name>
<reference evidence="1 2" key="1">
    <citation type="submission" date="2016-06" db="EMBL/GenBank/DDBJ databases">
        <authorList>
            <person name="Kjaerup R.B."/>
            <person name="Dalgaard T.S."/>
            <person name="Juul-Madsen H.R."/>
        </authorList>
    </citation>
    <scope>NUCLEOTIDE SEQUENCE [LARGE SCALE GENOMIC DNA]</scope>
    <source>
        <strain evidence="1 2">1127319.6</strain>
    </source>
</reference>